<evidence type="ECO:0000313" key="1">
    <source>
        <dbReference type="EMBL" id="GAG70909.1"/>
    </source>
</evidence>
<proteinExistence type="predicted"/>
<accession>X0ZNC2</accession>
<dbReference type="EMBL" id="BART01004442">
    <property type="protein sequence ID" value="GAG70909.1"/>
    <property type="molecule type" value="Genomic_DNA"/>
</dbReference>
<gene>
    <name evidence="1" type="ORF">S01H4_11144</name>
</gene>
<feature type="non-terminal residue" evidence="1">
    <location>
        <position position="44"/>
    </location>
</feature>
<protein>
    <submittedName>
        <fullName evidence="1">Uncharacterized protein</fullName>
    </submittedName>
</protein>
<reference evidence="1" key="1">
    <citation type="journal article" date="2014" name="Front. Microbiol.">
        <title>High frequency of phylogenetically diverse reductive dehalogenase-homologous genes in deep subseafloor sedimentary metagenomes.</title>
        <authorList>
            <person name="Kawai M."/>
            <person name="Futagami T."/>
            <person name="Toyoda A."/>
            <person name="Takaki Y."/>
            <person name="Nishi S."/>
            <person name="Hori S."/>
            <person name="Arai W."/>
            <person name="Tsubouchi T."/>
            <person name="Morono Y."/>
            <person name="Uchiyama I."/>
            <person name="Ito T."/>
            <person name="Fujiyama A."/>
            <person name="Inagaki F."/>
            <person name="Takami H."/>
        </authorList>
    </citation>
    <scope>NUCLEOTIDE SEQUENCE</scope>
    <source>
        <strain evidence="1">Expedition CK06-06</strain>
    </source>
</reference>
<sequence>MGHDGGNSSGDFIQSLNFVDIATCWDITAACINKAQVHVFRALK</sequence>
<comment type="caution">
    <text evidence="1">The sequence shown here is derived from an EMBL/GenBank/DDBJ whole genome shotgun (WGS) entry which is preliminary data.</text>
</comment>
<dbReference type="AlphaFoldDB" id="X0ZNC2"/>
<name>X0ZNC2_9ZZZZ</name>
<organism evidence="1">
    <name type="scientific">marine sediment metagenome</name>
    <dbReference type="NCBI Taxonomy" id="412755"/>
    <lineage>
        <taxon>unclassified sequences</taxon>
        <taxon>metagenomes</taxon>
        <taxon>ecological metagenomes</taxon>
    </lineage>
</organism>